<dbReference type="AlphaFoldDB" id="A0A9P6GAL8"/>
<evidence type="ECO:0000313" key="2">
    <source>
        <dbReference type="EMBL" id="KAF9730729.1"/>
    </source>
</evidence>
<feature type="region of interest" description="Disordered" evidence="1">
    <location>
        <begin position="79"/>
        <end position="103"/>
    </location>
</feature>
<name>A0A9P6GAL8_9PLEO</name>
<evidence type="ECO:0000313" key="3">
    <source>
        <dbReference type="Proteomes" id="UP000756921"/>
    </source>
</evidence>
<sequence>MEPRVVHQMPVAFHVASGGNGACHETRQCCGEENQVDIPNYRGMGLDAKGKVGFWTEEKKIGRRVRGSIVDGGYDYDGDGVDWGENEHEKGNCEGEDGAEEQD</sequence>
<proteinExistence type="predicted"/>
<keyword evidence="3" id="KW-1185">Reference proteome</keyword>
<feature type="compositionally biased region" description="Acidic residues" evidence="1">
    <location>
        <begin position="94"/>
        <end position="103"/>
    </location>
</feature>
<evidence type="ECO:0000256" key="1">
    <source>
        <dbReference type="SAM" id="MobiDB-lite"/>
    </source>
</evidence>
<reference evidence="2" key="1">
    <citation type="journal article" date="2020" name="Mol. Plant Microbe Interact.">
        <title>Genome Sequence of the Biocontrol Agent Coniothyrium minitans strain Conio (IMI 134523).</title>
        <authorList>
            <person name="Patel D."/>
            <person name="Shittu T.A."/>
            <person name="Baroncelli R."/>
            <person name="Muthumeenakshi S."/>
            <person name="Osborne T.H."/>
            <person name="Janganan T.K."/>
            <person name="Sreenivasaprasad S."/>
        </authorList>
    </citation>
    <scope>NUCLEOTIDE SEQUENCE</scope>
    <source>
        <strain evidence="2">Conio</strain>
    </source>
</reference>
<gene>
    <name evidence="2" type="ORF">PMIN01_11598</name>
</gene>
<dbReference type="Proteomes" id="UP000756921">
    <property type="component" value="Unassembled WGS sequence"/>
</dbReference>
<dbReference type="EMBL" id="WJXW01000014">
    <property type="protein sequence ID" value="KAF9730729.1"/>
    <property type="molecule type" value="Genomic_DNA"/>
</dbReference>
<organism evidence="2 3">
    <name type="scientific">Paraphaeosphaeria minitans</name>
    <dbReference type="NCBI Taxonomy" id="565426"/>
    <lineage>
        <taxon>Eukaryota</taxon>
        <taxon>Fungi</taxon>
        <taxon>Dikarya</taxon>
        <taxon>Ascomycota</taxon>
        <taxon>Pezizomycotina</taxon>
        <taxon>Dothideomycetes</taxon>
        <taxon>Pleosporomycetidae</taxon>
        <taxon>Pleosporales</taxon>
        <taxon>Massarineae</taxon>
        <taxon>Didymosphaeriaceae</taxon>
        <taxon>Paraphaeosphaeria</taxon>
    </lineage>
</organism>
<protein>
    <submittedName>
        <fullName evidence="2">Uncharacterized protein</fullName>
    </submittedName>
</protein>
<accession>A0A9P6GAL8</accession>
<comment type="caution">
    <text evidence="2">The sequence shown here is derived from an EMBL/GenBank/DDBJ whole genome shotgun (WGS) entry which is preliminary data.</text>
</comment>